<comment type="subcellular location">
    <subcellularLocation>
        <location evidence="1">Nucleus</location>
    </subcellularLocation>
</comment>
<proteinExistence type="inferred from homology"/>
<comment type="caution">
    <text evidence="9">The sequence shown here is derived from an EMBL/GenBank/DDBJ whole genome shotgun (WGS) entry which is preliminary data.</text>
</comment>
<organism evidence="9 10">
    <name type="scientific">Zea mays</name>
    <name type="common">Maize</name>
    <dbReference type="NCBI Taxonomy" id="4577"/>
    <lineage>
        <taxon>Eukaryota</taxon>
        <taxon>Viridiplantae</taxon>
        <taxon>Streptophyta</taxon>
        <taxon>Embryophyta</taxon>
        <taxon>Tracheophyta</taxon>
        <taxon>Spermatophyta</taxon>
        <taxon>Magnoliopsida</taxon>
        <taxon>Liliopsida</taxon>
        <taxon>Poales</taxon>
        <taxon>Poaceae</taxon>
        <taxon>PACMAD clade</taxon>
        <taxon>Panicoideae</taxon>
        <taxon>Andropogonodae</taxon>
        <taxon>Andropogoneae</taxon>
        <taxon>Tripsacinae</taxon>
        <taxon>Zea</taxon>
    </lineage>
</organism>
<dbReference type="InterPro" id="IPR010997">
    <property type="entry name" value="HRDC-like_sf"/>
</dbReference>
<evidence type="ECO:0000256" key="7">
    <source>
        <dbReference type="SAM" id="MobiDB-lite"/>
    </source>
</evidence>
<dbReference type="SUPFAM" id="SSF47819">
    <property type="entry name" value="HRDC-like"/>
    <property type="match status" value="1"/>
</dbReference>
<dbReference type="PANTHER" id="PTHR15561:SF0">
    <property type="entry name" value="DNA-DIRECTED RNA POLYMERASE III SUBUNIT RPC9"/>
    <property type="match status" value="1"/>
</dbReference>
<feature type="compositionally biased region" description="Acidic residues" evidence="7">
    <location>
        <begin position="169"/>
        <end position="184"/>
    </location>
</feature>
<evidence type="ECO:0000256" key="5">
    <source>
        <dbReference type="ARBA" id="ARBA00023163"/>
    </source>
</evidence>
<dbReference type="PANTHER" id="PTHR15561">
    <property type="entry name" value="CALCITONIN GENE-RELATED PEPTIDE-RECEPTOR COMPONENT PROTEIN"/>
    <property type="match status" value="1"/>
</dbReference>
<evidence type="ECO:0000256" key="3">
    <source>
        <dbReference type="ARBA" id="ARBA00016672"/>
    </source>
</evidence>
<feature type="domain" description="RNA polymerase Rpb4/RPC9 core" evidence="8">
    <location>
        <begin position="35"/>
        <end position="163"/>
    </location>
</feature>
<evidence type="ECO:0000313" key="10">
    <source>
        <dbReference type="Proteomes" id="UP000251960"/>
    </source>
</evidence>
<dbReference type="Gene3D" id="1.20.1250.40">
    <property type="match status" value="1"/>
</dbReference>
<dbReference type="ExpressionAtlas" id="A0A3L6FVG8">
    <property type="expression patterns" value="baseline"/>
</dbReference>
<protein>
    <recommendedName>
        <fullName evidence="3">DNA-directed RNA polymerase III subunit RPC9</fullName>
    </recommendedName>
</protein>
<reference evidence="9 10" key="1">
    <citation type="journal article" date="2018" name="Nat. Genet.">
        <title>Extensive intraspecific gene order and gene structural variations between Mo17 and other maize genomes.</title>
        <authorList>
            <person name="Sun S."/>
            <person name="Zhou Y."/>
            <person name="Chen J."/>
            <person name="Shi J."/>
            <person name="Zhao H."/>
            <person name="Zhao H."/>
            <person name="Song W."/>
            <person name="Zhang M."/>
            <person name="Cui Y."/>
            <person name="Dong X."/>
            <person name="Liu H."/>
            <person name="Ma X."/>
            <person name="Jiao Y."/>
            <person name="Wang B."/>
            <person name="Wei X."/>
            <person name="Stein J.C."/>
            <person name="Glaubitz J.C."/>
            <person name="Lu F."/>
            <person name="Yu G."/>
            <person name="Liang C."/>
            <person name="Fengler K."/>
            <person name="Li B."/>
            <person name="Rafalski A."/>
            <person name="Schnable P.S."/>
            <person name="Ware D.H."/>
            <person name="Buckler E.S."/>
            <person name="Lai J."/>
        </authorList>
    </citation>
    <scope>NUCLEOTIDE SEQUENCE [LARGE SCALE GENOMIC DNA]</scope>
    <source>
        <strain evidence="10">cv. Missouri 17</strain>
        <tissue evidence="9">Seedling</tissue>
    </source>
</reference>
<dbReference type="Pfam" id="PF03874">
    <property type="entry name" value="RNA_pol_Rpb4"/>
    <property type="match status" value="1"/>
</dbReference>
<dbReference type="GO" id="GO:0000166">
    <property type="term" value="F:nucleotide binding"/>
    <property type="evidence" value="ECO:0007669"/>
    <property type="project" value="InterPro"/>
</dbReference>
<dbReference type="AlphaFoldDB" id="A0A3L6FVG8"/>
<dbReference type="InterPro" id="IPR038324">
    <property type="entry name" value="Rpb4/RPC9_sf"/>
</dbReference>
<comment type="similarity">
    <text evidence="2">Belongs to the eukaryotic RPC9 RNA polymerase subunit family.</text>
</comment>
<dbReference type="GO" id="GO:0006384">
    <property type="term" value="P:transcription initiation at RNA polymerase III promoter"/>
    <property type="evidence" value="ECO:0007669"/>
    <property type="project" value="InterPro"/>
</dbReference>
<dbReference type="FunFam" id="1.20.1250.40:FF:000014">
    <property type="entry name" value="RNA polymerase II Rpb4 core protein"/>
    <property type="match status" value="1"/>
</dbReference>
<name>A0A3L6FVG8_MAIZE</name>
<evidence type="ECO:0000256" key="2">
    <source>
        <dbReference type="ARBA" id="ARBA00006898"/>
    </source>
</evidence>
<gene>
    <name evidence="9" type="ORF">Zm00014a_015373</name>
</gene>
<evidence type="ECO:0000313" key="9">
    <source>
        <dbReference type="EMBL" id="PWZ38483.1"/>
    </source>
</evidence>
<dbReference type="InterPro" id="IPR038846">
    <property type="entry name" value="RPC9"/>
</dbReference>
<accession>A0A3L6FVG8</accession>
<dbReference type="InterPro" id="IPR006590">
    <property type="entry name" value="RNA_pol_Rpb4/RPC9_core"/>
</dbReference>
<evidence type="ECO:0000256" key="6">
    <source>
        <dbReference type="ARBA" id="ARBA00023242"/>
    </source>
</evidence>
<sequence>MCGRLERGSWMSCKVVSAIMRFKAWSNQCPLLLCRQKANAGVLTNFEVLDFLRSRGAKIDPMGCLGAVAVSECKVYEYILKTPACNQTRESIYEFVKRSEGFRLAEADKLNVINWRPSSAADAYAMIEECGKRFSRDERGEACDEDEQVQEFLDMVKEVLPAPPKAEVETAEAEAEAGVEAMQE</sequence>
<dbReference type="InterPro" id="IPR005574">
    <property type="entry name" value="Rpb4/RPC9"/>
</dbReference>
<dbReference type="SMART" id="SM00657">
    <property type="entry name" value="RPOL4c"/>
    <property type="match status" value="1"/>
</dbReference>
<evidence type="ECO:0000256" key="4">
    <source>
        <dbReference type="ARBA" id="ARBA00022478"/>
    </source>
</evidence>
<dbReference type="Proteomes" id="UP000251960">
    <property type="component" value="Chromosome 2"/>
</dbReference>
<dbReference type="GO" id="GO:0005666">
    <property type="term" value="C:RNA polymerase III complex"/>
    <property type="evidence" value="ECO:0007669"/>
    <property type="project" value="InterPro"/>
</dbReference>
<evidence type="ECO:0000259" key="8">
    <source>
        <dbReference type="SMART" id="SM00657"/>
    </source>
</evidence>
<keyword evidence="5" id="KW-0804">Transcription</keyword>
<keyword evidence="4 9" id="KW-0240">DNA-directed RNA polymerase</keyword>
<evidence type="ECO:0000256" key="1">
    <source>
        <dbReference type="ARBA" id="ARBA00004123"/>
    </source>
</evidence>
<feature type="region of interest" description="Disordered" evidence="7">
    <location>
        <begin position="163"/>
        <end position="184"/>
    </location>
</feature>
<dbReference type="EMBL" id="NCVQ01000003">
    <property type="protein sequence ID" value="PWZ38483.1"/>
    <property type="molecule type" value="Genomic_DNA"/>
</dbReference>
<keyword evidence="6" id="KW-0539">Nucleus</keyword>